<keyword evidence="5" id="KW-0175">Coiled coil</keyword>
<name>A0ABM1EFE8_PRICU</name>
<dbReference type="Pfam" id="PF05890">
    <property type="entry name" value="Ebp2"/>
    <property type="match status" value="1"/>
</dbReference>
<evidence type="ECO:0000313" key="8">
    <source>
        <dbReference type="Proteomes" id="UP000695022"/>
    </source>
</evidence>
<dbReference type="RefSeq" id="XP_014670919.1">
    <property type="nucleotide sequence ID" value="XM_014815433.1"/>
</dbReference>
<feature type="compositionally biased region" description="Acidic residues" evidence="7">
    <location>
        <begin position="10"/>
        <end position="25"/>
    </location>
</feature>
<feature type="compositionally biased region" description="Basic residues" evidence="7">
    <location>
        <begin position="285"/>
        <end position="301"/>
    </location>
</feature>
<comment type="similarity">
    <text evidence="3">Belongs to the EBP2 family.</text>
</comment>
<gene>
    <name evidence="9 10" type="primary">LOC106811725</name>
</gene>
<sequence>MSASINTMELDGESDYSSSDEDNSDYELQKAFEEGKLQAGLNYATPVPKTCINNKDGMKAKLTELKIDLKWVERMDSVNDPAPLAPELEAEGIVAEDEISAEDEFNRELRFYRQAQAAVLEGVPKLQKLSVPTRRPDDYFAQMVKSEDHMKKIRQKLLSKKVKMEMSEKAKKLRELRKFGKKVQVEVQQRRQKEKKQMLESVKKYRKGTTDNLDFLNGDVKGDNKATASQQQGRGNKKRDYKNKKFGFGGQKKRKKWNTADSSADQRGFKRSKSGEKGRVMVNMNKKRPGKIRRQKERNKK</sequence>
<keyword evidence="4" id="KW-0690">Ribosome biogenesis</keyword>
<dbReference type="RefSeq" id="XP_014670918.1">
    <property type="nucleotide sequence ID" value="XM_014815432.1"/>
</dbReference>
<reference evidence="9 10" key="1">
    <citation type="submission" date="2025-05" db="UniProtKB">
        <authorList>
            <consortium name="RefSeq"/>
        </authorList>
    </citation>
    <scope>IDENTIFICATION</scope>
</reference>
<dbReference type="PANTHER" id="PTHR13028:SF0">
    <property type="entry name" value="RRNA-PROCESSING PROTEIN EBP2-RELATED"/>
    <property type="match status" value="1"/>
</dbReference>
<evidence type="ECO:0000313" key="9">
    <source>
        <dbReference type="RefSeq" id="XP_014670918.1"/>
    </source>
</evidence>
<dbReference type="PANTHER" id="PTHR13028">
    <property type="entry name" value="RRNA PROCESSING PROTEIN EBNA1-BINDING PROTEIN-RELATED"/>
    <property type="match status" value="1"/>
</dbReference>
<feature type="region of interest" description="Disordered" evidence="7">
    <location>
        <begin position="1"/>
        <end position="26"/>
    </location>
</feature>
<feature type="compositionally biased region" description="Basic residues" evidence="7">
    <location>
        <begin position="235"/>
        <end position="257"/>
    </location>
</feature>
<feature type="compositionally biased region" description="Basic and acidic residues" evidence="7">
    <location>
        <begin position="188"/>
        <end position="203"/>
    </location>
</feature>
<evidence type="ECO:0000256" key="5">
    <source>
        <dbReference type="ARBA" id="ARBA00023054"/>
    </source>
</evidence>
<keyword evidence="8" id="KW-1185">Reference proteome</keyword>
<evidence type="ECO:0000256" key="3">
    <source>
        <dbReference type="ARBA" id="ARBA00007336"/>
    </source>
</evidence>
<keyword evidence="6" id="KW-0539">Nucleus</keyword>
<evidence type="ECO:0000256" key="4">
    <source>
        <dbReference type="ARBA" id="ARBA00022517"/>
    </source>
</evidence>
<organism evidence="8 10">
    <name type="scientific">Priapulus caudatus</name>
    <name type="common">Priapulid worm</name>
    <dbReference type="NCBI Taxonomy" id="37621"/>
    <lineage>
        <taxon>Eukaryota</taxon>
        <taxon>Metazoa</taxon>
        <taxon>Ecdysozoa</taxon>
        <taxon>Scalidophora</taxon>
        <taxon>Priapulida</taxon>
        <taxon>Priapulimorpha</taxon>
        <taxon>Priapulimorphida</taxon>
        <taxon>Priapulidae</taxon>
        <taxon>Priapulus</taxon>
    </lineage>
</organism>
<evidence type="ECO:0000256" key="1">
    <source>
        <dbReference type="ARBA" id="ARBA00003387"/>
    </source>
</evidence>
<evidence type="ECO:0000256" key="2">
    <source>
        <dbReference type="ARBA" id="ARBA00004604"/>
    </source>
</evidence>
<feature type="region of interest" description="Disordered" evidence="7">
    <location>
        <begin position="187"/>
        <end position="301"/>
    </location>
</feature>
<evidence type="ECO:0000313" key="10">
    <source>
        <dbReference type="RefSeq" id="XP_014670919.1"/>
    </source>
</evidence>
<evidence type="ECO:0000256" key="7">
    <source>
        <dbReference type="SAM" id="MobiDB-lite"/>
    </source>
</evidence>
<protein>
    <submittedName>
        <fullName evidence="9">Probable rRNA-processing protein EBP2 isoform X1</fullName>
    </submittedName>
    <submittedName>
        <fullName evidence="10">Probable rRNA-processing protein EBP2 isoform X2</fullName>
    </submittedName>
</protein>
<dbReference type="Proteomes" id="UP000695022">
    <property type="component" value="Unplaced"/>
</dbReference>
<accession>A0ABM1EFE8</accession>
<comment type="subcellular location">
    <subcellularLocation>
        <location evidence="2">Nucleus</location>
        <location evidence="2">Nucleolus</location>
    </subcellularLocation>
</comment>
<evidence type="ECO:0000256" key="6">
    <source>
        <dbReference type="ARBA" id="ARBA00023242"/>
    </source>
</evidence>
<dbReference type="GeneID" id="106811725"/>
<proteinExistence type="inferred from homology"/>
<dbReference type="InterPro" id="IPR008610">
    <property type="entry name" value="Ebp2"/>
</dbReference>
<comment type="function">
    <text evidence="1">Required for the processing of the 27S pre-rRNA.</text>
</comment>